<keyword evidence="8" id="KW-1185">Reference proteome</keyword>
<name>W8KHU0_9GAMM</name>
<keyword evidence="7" id="KW-0407">Ion channel</keyword>
<feature type="transmembrane region" description="Helical" evidence="5">
    <location>
        <begin position="58"/>
        <end position="79"/>
    </location>
</feature>
<feature type="domain" description="Ion transport" evidence="6">
    <location>
        <begin position="22"/>
        <end position="233"/>
    </location>
</feature>
<dbReference type="AlphaFoldDB" id="W8KHU0"/>
<evidence type="ECO:0000256" key="3">
    <source>
        <dbReference type="ARBA" id="ARBA00022989"/>
    </source>
</evidence>
<dbReference type="EMBL" id="CP007268">
    <property type="protein sequence ID" value="AHK79364.1"/>
    <property type="molecule type" value="Genomic_DNA"/>
</dbReference>
<evidence type="ECO:0000256" key="5">
    <source>
        <dbReference type="SAM" id="Phobius"/>
    </source>
</evidence>
<reference evidence="7 8" key="1">
    <citation type="journal article" date="2014" name="J Genomics">
        <title>Draft Genome Sequence of the Extremely Halophilic Phototrophic Purple Sulfur Bacterium Halorhodospira halochloris.</title>
        <authorList>
            <person name="Singh K.S."/>
            <person name="Kirksey J."/>
            <person name="Hoff W.D."/>
            <person name="Deole R."/>
        </authorList>
    </citation>
    <scope>NUCLEOTIDE SEQUENCE [LARGE SCALE GENOMIC DNA]</scope>
    <source>
        <strain evidence="7 8">A</strain>
    </source>
</reference>
<keyword evidence="4 5" id="KW-0472">Membrane</keyword>
<dbReference type="OrthoDB" id="5297065at2"/>
<dbReference type="Gene3D" id="1.20.120.350">
    <property type="entry name" value="Voltage-gated potassium channels. Chain C"/>
    <property type="match status" value="1"/>
</dbReference>
<feature type="transmembrane region" description="Helical" evidence="5">
    <location>
        <begin position="20"/>
        <end position="37"/>
    </location>
</feature>
<reference evidence="8" key="2">
    <citation type="submission" date="2014-02" db="EMBL/GenBank/DDBJ databases">
        <title>Draft Genome Sequence of extremely halophilic bacteria Halorhodospira halochloris.</title>
        <authorList>
            <person name="Singh K.S."/>
        </authorList>
    </citation>
    <scope>NUCLEOTIDE SEQUENCE [LARGE SCALE GENOMIC DNA]</scope>
    <source>
        <strain evidence="8">A</strain>
    </source>
</reference>
<evidence type="ECO:0000313" key="7">
    <source>
        <dbReference type="EMBL" id="AHK79364.1"/>
    </source>
</evidence>
<dbReference type="Pfam" id="PF00520">
    <property type="entry name" value="Ion_trans"/>
    <property type="match status" value="1"/>
</dbReference>
<dbReference type="PANTHER" id="PTHR10037">
    <property type="entry name" value="VOLTAGE-GATED CATION CHANNEL CALCIUM AND SODIUM"/>
    <property type="match status" value="1"/>
</dbReference>
<dbReference type="RefSeq" id="WP_025281821.1">
    <property type="nucleotide sequence ID" value="NZ_CP007268.1"/>
</dbReference>
<dbReference type="InterPro" id="IPR027359">
    <property type="entry name" value="Volt_channel_dom_sf"/>
</dbReference>
<evidence type="ECO:0000259" key="6">
    <source>
        <dbReference type="Pfam" id="PF00520"/>
    </source>
</evidence>
<evidence type="ECO:0000256" key="4">
    <source>
        <dbReference type="ARBA" id="ARBA00023136"/>
    </source>
</evidence>
<protein>
    <submittedName>
        <fullName evidence="7">Voltage-gated sodium channel</fullName>
    </submittedName>
</protein>
<dbReference type="InterPro" id="IPR043203">
    <property type="entry name" value="VGCC_Ca_Na"/>
</dbReference>
<keyword evidence="3 5" id="KW-1133">Transmembrane helix</keyword>
<proteinExistence type="predicted"/>
<dbReference type="GO" id="GO:0005248">
    <property type="term" value="F:voltage-gated sodium channel activity"/>
    <property type="evidence" value="ECO:0007669"/>
    <property type="project" value="TreeGrafter"/>
</dbReference>
<dbReference type="InterPro" id="IPR005821">
    <property type="entry name" value="Ion_trans_dom"/>
</dbReference>
<gene>
    <name evidence="7" type="ORF">M911_09625</name>
</gene>
<evidence type="ECO:0000256" key="1">
    <source>
        <dbReference type="ARBA" id="ARBA00004141"/>
    </source>
</evidence>
<dbReference type="KEGG" id="hhc:M911_09625"/>
<sequence>MHAVAGPRARVGAFIESDRIQRWIIALILINAAVLGLETSPTVMEHTVGPWLLVADKVILGIFVVEILLKLFAQGWGFFRRPWNVFDFLVVGIALVPASGPMAVLRVLRLLRLVSMMPKLRFIVEALLKAIPGILSILGLLVLLFYVFAVIATGLFGKSFPEWFGSLGQSMYTLFQVMTLESWSMGIARPVMEQYNWAWVFFVPFILIATFTILNLFIAIIVNTMQSMQEDQQQFEHDTIEEVVHAENTQLHEDLKALRQEIRELRKEISSDRPSGSG</sequence>
<evidence type="ECO:0000313" key="8">
    <source>
        <dbReference type="Proteomes" id="UP000019442"/>
    </source>
</evidence>
<keyword evidence="7" id="KW-0406">Ion transport</keyword>
<feature type="transmembrane region" description="Helical" evidence="5">
    <location>
        <begin position="197"/>
        <end position="222"/>
    </location>
</feature>
<organism evidence="7 8">
    <name type="scientific">Ectothiorhodospira haloalkaliphila</name>
    <dbReference type="NCBI Taxonomy" id="421628"/>
    <lineage>
        <taxon>Bacteria</taxon>
        <taxon>Pseudomonadati</taxon>
        <taxon>Pseudomonadota</taxon>
        <taxon>Gammaproteobacteria</taxon>
        <taxon>Chromatiales</taxon>
        <taxon>Ectothiorhodospiraceae</taxon>
        <taxon>Ectothiorhodospira</taxon>
    </lineage>
</organism>
<dbReference type="SUPFAM" id="SSF81324">
    <property type="entry name" value="Voltage-gated potassium channels"/>
    <property type="match status" value="1"/>
</dbReference>
<dbReference type="Proteomes" id="UP000019442">
    <property type="component" value="Chromosome"/>
</dbReference>
<keyword evidence="2 5" id="KW-0812">Transmembrane</keyword>
<evidence type="ECO:0000256" key="2">
    <source>
        <dbReference type="ARBA" id="ARBA00022692"/>
    </source>
</evidence>
<dbReference type="PANTHER" id="PTHR10037:SF62">
    <property type="entry name" value="SODIUM CHANNEL PROTEIN 60E"/>
    <property type="match status" value="1"/>
</dbReference>
<dbReference type="HOGENOM" id="CLU_055047_0_0_6"/>
<dbReference type="Gene3D" id="1.10.287.70">
    <property type="match status" value="1"/>
</dbReference>
<accession>W8KHU0</accession>
<keyword evidence="7" id="KW-0813">Transport</keyword>
<dbReference type="PATRIC" id="fig|1354791.3.peg.2373"/>
<comment type="subcellular location">
    <subcellularLocation>
        <location evidence="1">Membrane</location>
        <topology evidence="1">Multi-pass membrane protein</topology>
    </subcellularLocation>
</comment>
<dbReference type="GO" id="GO:0001518">
    <property type="term" value="C:voltage-gated sodium channel complex"/>
    <property type="evidence" value="ECO:0007669"/>
    <property type="project" value="TreeGrafter"/>
</dbReference>
<feature type="transmembrane region" description="Helical" evidence="5">
    <location>
        <begin position="85"/>
        <end position="105"/>
    </location>
</feature>
<feature type="transmembrane region" description="Helical" evidence="5">
    <location>
        <begin position="126"/>
        <end position="156"/>
    </location>
</feature>